<reference evidence="2 3" key="1">
    <citation type="submission" date="2019-10" db="EMBL/GenBank/DDBJ databases">
        <title>Description of Paenibacillus pedi sp. nov.</title>
        <authorList>
            <person name="Carlier A."/>
            <person name="Qi S."/>
        </authorList>
    </citation>
    <scope>NUCLEOTIDE SEQUENCE [LARGE SCALE GENOMIC DNA]</scope>
    <source>
        <strain evidence="2 3">LMG 31457</strain>
    </source>
</reference>
<dbReference type="EMBL" id="WHNZ01000007">
    <property type="protein sequence ID" value="NOU98813.1"/>
    <property type="molecule type" value="Genomic_DNA"/>
</dbReference>
<keyword evidence="1" id="KW-0175">Coiled coil</keyword>
<organism evidence="2 3">
    <name type="scientific">Paenibacillus planticolens</name>
    <dbReference type="NCBI Taxonomy" id="2654976"/>
    <lineage>
        <taxon>Bacteria</taxon>
        <taxon>Bacillati</taxon>
        <taxon>Bacillota</taxon>
        <taxon>Bacilli</taxon>
        <taxon>Bacillales</taxon>
        <taxon>Paenibacillaceae</taxon>
        <taxon>Paenibacillus</taxon>
    </lineage>
</organism>
<proteinExistence type="predicted"/>
<comment type="caution">
    <text evidence="2">The sequence shown here is derived from an EMBL/GenBank/DDBJ whole genome shotgun (WGS) entry which is preliminary data.</text>
</comment>
<protein>
    <submittedName>
        <fullName evidence="2">Uncharacterized protein</fullName>
    </submittedName>
</protein>
<gene>
    <name evidence="2" type="ORF">GC097_02100</name>
</gene>
<evidence type="ECO:0000256" key="1">
    <source>
        <dbReference type="SAM" id="Coils"/>
    </source>
</evidence>
<dbReference type="RefSeq" id="WP_171681692.1">
    <property type="nucleotide sequence ID" value="NZ_WHNZ01000007.1"/>
</dbReference>
<keyword evidence="3" id="KW-1185">Reference proteome</keyword>
<accession>A0ABX1ZFE1</accession>
<dbReference type="Proteomes" id="UP000618579">
    <property type="component" value="Unassembled WGS sequence"/>
</dbReference>
<name>A0ABX1ZFE1_9BACL</name>
<evidence type="ECO:0000313" key="2">
    <source>
        <dbReference type="EMBL" id="NOU98813.1"/>
    </source>
</evidence>
<sequence>MVTFSSFPSHLSLFITHPDTGLPTSNLPIYAEIAIPRVKPALPPNTKFREPMIYSLLQVDSQISTASRNFIVQVTEQALVDVIAAVSLNSVKMQDGSFIRDFLIGVFKDVLNSVNAARFDDIPQSELKSLIAASLKDNALRIGLMLVEQPEDRGMIWAEPLGVLTTDHVGYVSFDLRRLQPEVKKLLSEAIELRRTDPGLLAKTAILVYPYGVEQRFDVLSQARFSMNAIVARLSVNSPEMLAHFNNMGPRSLQNPSLTDWQLSPTSFAASPKTLVGEDGCDSLVPSNMALQQFVLRQVVRLTDAPEGFDVPVNCKPAYIDEYKVSWYSLGHSLGELLYSLPLAPAETVKLAVIDWSWDSLTKRDENTTLNEQLLHQTHRDRTITETMKAGLKELQHGSLFMGGAAHSSGGTGSFDMGILDVGAAVGDTWSMGGSTATSDGSRDLAAENIQRLSDSFSQASSAQRELNSTVVIQARQEEKESIQTRTFTNYNHSHTLTILYYEVLRHFRVTVEWVRRRPALLIKLPKQIDKFDDNTLIAYRNQLEPALLDPKLKTAFDALEKREAIREYQKVNNITPAPEKAAGWEGDLTFGLFEFGVKTAEGLRDKTDELVMVNLITWDGANVGRPLLHLWEKGAVTDNVDTGERLNDTAMGWFIAKPDVPVAWSNLVGFEFVLHDTDEWRLDRLHVNGFFAGGVVPLIENADVDYYFSTNGSSNTMTYIKRPGPRPSSIPPVLSPEASLTVEETYAIKKLKDHFDSNHAYYNRLLLLGNDSNSIALQMEKEAFADIVDPTPLEVFGSYVAYPLAKKPKIQDWLVVDLAVALNSNDPNQIQWATNQLAQFNEHERELIMERIALASVRSERLITLPTRGVFAEGKLGHCNVSEEIDNTRFWKWEEHPIPFAAPDINPITAVQPQPQVITPTPTAFPQSLVNIVNPTSAPDPTGLAAALNLLGTPNIFRDMSGQQQVADLLKKLSDNTIDIAEAANKAREIQKNYQSNLDKQQKDYDLGIYKTAAEVEGKAIEAEAQKAAQAHAAKAEAEAKQATVEAAKQQAEAAKSLPPSKREPVYQAAAQSLAGNPVKDKLIIFKTQGYNGQVIPGEFILHVRDVLQQKFVIASAKVNSYHSQKITFSDAEPVLDAEIVRAATTPIVILDETFYLPAIDILTPESYSVGKSHKVINLTLKQASRDVAFKAKSTNAAVDELMNKWGVELGVSKVVAAKMVADYEQKHQITHGTEEEKSYTFNVPTQNYELKFSSK</sequence>
<evidence type="ECO:0000313" key="3">
    <source>
        <dbReference type="Proteomes" id="UP000618579"/>
    </source>
</evidence>
<feature type="coiled-coil region" evidence="1">
    <location>
        <begin position="985"/>
        <end position="1059"/>
    </location>
</feature>